<feature type="region of interest" description="Disordered" evidence="7">
    <location>
        <begin position="489"/>
        <end position="522"/>
    </location>
</feature>
<organism evidence="10 11">
    <name type="scientific">Novipirellula artificiosorum</name>
    <dbReference type="NCBI Taxonomy" id="2528016"/>
    <lineage>
        <taxon>Bacteria</taxon>
        <taxon>Pseudomonadati</taxon>
        <taxon>Planctomycetota</taxon>
        <taxon>Planctomycetia</taxon>
        <taxon>Pirellulales</taxon>
        <taxon>Pirellulaceae</taxon>
        <taxon>Novipirellula</taxon>
    </lineage>
</organism>
<dbReference type="RefSeq" id="WP_146526895.1">
    <property type="nucleotide sequence ID" value="NZ_SJPV01000004.1"/>
</dbReference>
<dbReference type="OrthoDB" id="236884at2"/>
<evidence type="ECO:0000259" key="9">
    <source>
        <dbReference type="Pfam" id="PF00884"/>
    </source>
</evidence>
<dbReference type="InterPro" id="IPR035874">
    <property type="entry name" value="IDS"/>
</dbReference>
<dbReference type="CDD" id="cd16030">
    <property type="entry name" value="iduronate-2-sulfatase"/>
    <property type="match status" value="1"/>
</dbReference>
<gene>
    <name evidence="10" type="ORF">Poly41_30140</name>
</gene>
<dbReference type="PANTHER" id="PTHR45953:SF1">
    <property type="entry name" value="IDURONATE 2-SULFATASE"/>
    <property type="match status" value="1"/>
</dbReference>
<dbReference type="InterPro" id="IPR017850">
    <property type="entry name" value="Alkaline_phosphatase_core_sf"/>
</dbReference>
<keyword evidence="11" id="KW-1185">Reference proteome</keyword>
<evidence type="ECO:0000256" key="7">
    <source>
        <dbReference type="SAM" id="MobiDB-lite"/>
    </source>
</evidence>
<dbReference type="Gene3D" id="3.40.720.10">
    <property type="entry name" value="Alkaline Phosphatase, subunit A"/>
    <property type="match status" value="1"/>
</dbReference>
<dbReference type="GO" id="GO:0004423">
    <property type="term" value="F:iduronate-2-sulfatase activity"/>
    <property type="evidence" value="ECO:0007669"/>
    <property type="project" value="InterPro"/>
</dbReference>
<accession>A0A5C6DRP7</accession>
<evidence type="ECO:0000256" key="2">
    <source>
        <dbReference type="ARBA" id="ARBA00008779"/>
    </source>
</evidence>
<dbReference type="EMBL" id="SJPV01000004">
    <property type="protein sequence ID" value="TWU38537.1"/>
    <property type="molecule type" value="Genomic_DNA"/>
</dbReference>
<comment type="cofactor">
    <cofactor evidence="1">
        <name>Ca(2+)</name>
        <dbReference type="ChEBI" id="CHEBI:29108"/>
    </cofactor>
</comment>
<keyword evidence="5 10" id="KW-0378">Hydrolase</keyword>
<dbReference type="GO" id="GO:0046872">
    <property type="term" value="F:metal ion binding"/>
    <property type="evidence" value="ECO:0007669"/>
    <property type="project" value="UniProtKB-KW"/>
</dbReference>
<dbReference type="PROSITE" id="PS00523">
    <property type="entry name" value="SULFATASE_1"/>
    <property type="match status" value="1"/>
</dbReference>
<dbReference type="Pfam" id="PF00884">
    <property type="entry name" value="Sulfatase"/>
    <property type="match status" value="1"/>
</dbReference>
<dbReference type="EC" id="3.1.6.1" evidence="10"/>
<evidence type="ECO:0000256" key="1">
    <source>
        <dbReference type="ARBA" id="ARBA00001913"/>
    </source>
</evidence>
<dbReference type="Proteomes" id="UP000319143">
    <property type="component" value="Unassembled WGS sequence"/>
</dbReference>
<keyword evidence="4" id="KW-0732">Signal</keyword>
<dbReference type="GO" id="GO:0005737">
    <property type="term" value="C:cytoplasm"/>
    <property type="evidence" value="ECO:0007669"/>
    <property type="project" value="TreeGrafter"/>
</dbReference>
<dbReference type="InterPro" id="IPR000917">
    <property type="entry name" value="Sulfatase_N"/>
</dbReference>
<keyword evidence="8" id="KW-0812">Transmembrane</keyword>
<evidence type="ECO:0000256" key="4">
    <source>
        <dbReference type="ARBA" id="ARBA00022729"/>
    </source>
</evidence>
<sequence length="522" mass="58664">MNLSIAPALCSGSRQDFRPTRDNRRLVFRLRRRPKLLTSSATCLAVIAFFVVHFLSNERSYADATIDRPNVLFIAVDDLNDWVGCLEGHPQAKTPNIDRLASRGVLFEQAHCAAPLCSPSRTSIMTGLRPSTTGIYGNLNWFRDMPKYADWVTLPQYFRKHGYLAWGGGKLHHQAHGKFSDAAAWDHVYSTRTGAVPPPQSERYKHGLRPKFESNPILARLIDWGPTDAPIEANPDWKTAEGAAQFLEQDHEKPFFLGCGIYLPHLPWYAPKKFFEMHPLEDIELPPYKAGDFDDIPAVGRRMGERHIKHIRESGKWKEAVQGCLAADSFADACVGHVLDALEKSRYRDNTIVVLWGDHGYDVGEKKIAKSALWEQTTRTPLIIYAPGKLPSGTPASGRICKSPVSLLDLYPTLIDLCGLPENDQLDGRSLAPLVNNPNADWPYPAIITHSPHWLGNNHAVRSRDFHYIRYSDGGEELYDVEADPLQRNNLANDPAHAPTRAELKKWLPKKNAPHFGAPKRK</sequence>
<dbReference type="PANTHER" id="PTHR45953">
    <property type="entry name" value="IDURONATE 2-SULFATASE"/>
    <property type="match status" value="1"/>
</dbReference>
<evidence type="ECO:0000256" key="6">
    <source>
        <dbReference type="ARBA" id="ARBA00022837"/>
    </source>
</evidence>
<dbReference type="GO" id="GO:0004065">
    <property type="term" value="F:arylsulfatase activity"/>
    <property type="evidence" value="ECO:0007669"/>
    <property type="project" value="UniProtKB-EC"/>
</dbReference>
<evidence type="ECO:0000256" key="8">
    <source>
        <dbReference type="SAM" id="Phobius"/>
    </source>
</evidence>
<comment type="caution">
    <text evidence="10">The sequence shown here is derived from an EMBL/GenBank/DDBJ whole genome shotgun (WGS) entry which is preliminary data.</text>
</comment>
<keyword evidence="8" id="KW-0472">Membrane</keyword>
<dbReference type="AlphaFoldDB" id="A0A5C6DRP7"/>
<name>A0A5C6DRP7_9BACT</name>
<evidence type="ECO:0000256" key="3">
    <source>
        <dbReference type="ARBA" id="ARBA00022723"/>
    </source>
</evidence>
<dbReference type="SUPFAM" id="SSF53649">
    <property type="entry name" value="Alkaline phosphatase-like"/>
    <property type="match status" value="1"/>
</dbReference>
<keyword evidence="8" id="KW-1133">Transmembrane helix</keyword>
<feature type="compositionally biased region" description="Basic residues" evidence="7">
    <location>
        <begin position="507"/>
        <end position="522"/>
    </location>
</feature>
<feature type="domain" description="Sulfatase N-terminal" evidence="9">
    <location>
        <begin position="69"/>
        <end position="419"/>
    </location>
</feature>
<evidence type="ECO:0000313" key="11">
    <source>
        <dbReference type="Proteomes" id="UP000319143"/>
    </source>
</evidence>
<keyword evidence="3" id="KW-0479">Metal-binding</keyword>
<feature type="transmembrane region" description="Helical" evidence="8">
    <location>
        <begin position="36"/>
        <end position="55"/>
    </location>
</feature>
<evidence type="ECO:0000256" key="5">
    <source>
        <dbReference type="ARBA" id="ARBA00022801"/>
    </source>
</evidence>
<protein>
    <submittedName>
        <fullName evidence="10">Arylsulfatase</fullName>
        <ecNumber evidence="10">3.1.6.1</ecNumber>
    </submittedName>
</protein>
<dbReference type="InterPro" id="IPR024607">
    <property type="entry name" value="Sulfatase_CS"/>
</dbReference>
<evidence type="ECO:0000313" key="10">
    <source>
        <dbReference type="EMBL" id="TWU38537.1"/>
    </source>
</evidence>
<comment type="similarity">
    <text evidence="2">Belongs to the sulfatase family.</text>
</comment>
<reference evidence="10 11" key="1">
    <citation type="submission" date="2019-02" db="EMBL/GenBank/DDBJ databases">
        <title>Deep-cultivation of Planctomycetes and their phenomic and genomic characterization uncovers novel biology.</title>
        <authorList>
            <person name="Wiegand S."/>
            <person name="Jogler M."/>
            <person name="Boedeker C."/>
            <person name="Pinto D."/>
            <person name="Vollmers J."/>
            <person name="Rivas-Marin E."/>
            <person name="Kohn T."/>
            <person name="Peeters S.H."/>
            <person name="Heuer A."/>
            <person name="Rast P."/>
            <person name="Oberbeckmann S."/>
            <person name="Bunk B."/>
            <person name="Jeske O."/>
            <person name="Meyerdierks A."/>
            <person name="Storesund J.E."/>
            <person name="Kallscheuer N."/>
            <person name="Luecker S."/>
            <person name="Lage O.M."/>
            <person name="Pohl T."/>
            <person name="Merkel B.J."/>
            <person name="Hornburger P."/>
            <person name="Mueller R.-W."/>
            <person name="Bruemmer F."/>
            <person name="Labrenz M."/>
            <person name="Spormann A.M."/>
            <person name="Op Den Camp H."/>
            <person name="Overmann J."/>
            <person name="Amann R."/>
            <person name="Jetten M.S.M."/>
            <person name="Mascher T."/>
            <person name="Medema M.H."/>
            <person name="Devos D.P."/>
            <person name="Kaster A.-K."/>
            <person name="Ovreas L."/>
            <person name="Rohde M."/>
            <person name="Galperin M.Y."/>
            <person name="Jogler C."/>
        </authorList>
    </citation>
    <scope>NUCLEOTIDE SEQUENCE [LARGE SCALE GENOMIC DNA]</scope>
    <source>
        <strain evidence="10 11">Poly41</strain>
    </source>
</reference>
<keyword evidence="6" id="KW-0106">Calcium</keyword>
<proteinExistence type="inferred from homology"/>